<dbReference type="InterPro" id="IPR013078">
    <property type="entry name" value="His_Pase_superF_clade-1"/>
</dbReference>
<comment type="caution">
    <text evidence="1">The sequence shown here is derived from an EMBL/GenBank/DDBJ whole genome shotgun (WGS) entry which is preliminary data.</text>
</comment>
<accession>A0ABT6X102</accession>
<dbReference type="SUPFAM" id="SSF53254">
    <property type="entry name" value="Phosphoglycerate mutase-like"/>
    <property type="match status" value="1"/>
</dbReference>
<evidence type="ECO:0000313" key="1">
    <source>
        <dbReference type="EMBL" id="MDI6105691.1"/>
    </source>
</evidence>
<protein>
    <submittedName>
        <fullName evidence="1">Histidine phosphatase family protein</fullName>
    </submittedName>
</protein>
<dbReference type="Pfam" id="PF00300">
    <property type="entry name" value="His_Phos_1"/>
    <property type="match status" value="1"/>
</dbReference>
<reference evidence="1 2" key="1">
    <citation type="submission" date="2023-05" db="EMBL/GenBank/DDBJ databases">
        <title>Actinoplanes sp. NEAU-A12 genome sequencing.</title>
        <authorList>
            <person name="Wang Z.-S."/>
        </authorList>
    </citation>
    <scope>NUCLEOTIDE SEQUENCE [LARGE SCALE GENOMIC DNA]</scope>
    <source>
        <strain evidence="1 2">NEAU-A12</strain>
    </source>
</reference>
<dbReference type="InterPro" id="IPR029033">
    <property type="entry name" value="His_PPase_superfam"/>
</dbReference>
<dbReference type="EMBL" id="JASCTH010000051">
    <property type="protein sequence ID" value="MDI6105691.1"/>
    <property type="molecule type" value="Genomic_DNA"/>
</dbReference>
<gene>
    <name evidence="1" type="ORF">QLQ12_44635</name>
</gene>
<organism evidence="1 2">
    <name type="scientific">Actinoplanes sandaracinus</name>
    <dbReference type="NCBI Taxonomy" id="3045177"/>
    <lineage>
        <taxon>Bacteria</taxon>
        <taxon>Bacillati</taxon>
        <taxon>Actinomycetota</taxon>
        <taxon>Actinomycetes</taxon>
        <taxon>Micromonosporales</taxon>
        <taxon>Micromonosporaceae</taxon>
        <taxon>Actinoplanes</taxon>
    </lineage>
</organism>
<dbReference type="Gene3D" id="3.40.50.1240">
    <property type="entry name" value="Phosphoglycerate mutase-like"/>
    <property type="match status" value="1"/>
</dbReference>
<evidence type="ECO:0000313" key="2">
    <source>
        <dbReference type="Proteomes" id="UP001241758"/>
    </source>
</evidence>
<name>A0ABT6X102_9ACTN</name>
<sequence>MRCSTEVGFGAHEFPGHLPRWEHRLAGPDAAEVAVEHVTAAVGKPYALLLVRHAMPALNPEVAPERWELDTAGRRGAESLTHVLPPDAVLVSSQEPKARQTLEPTGPVATDHRFNEVARNEPHDGDFRRRRRAYLAGADHPKWEPREQVVARFHAGIKHWRPPAAARPLVVATHGMAMTLWLAAAVDLADPISFWDDLRLPDVFAVDPAGRTVERVDSGLLYQLR</sequence>
<proteinExistence type="predicted"/>
<keyword evidence="2" id="KW-1185">Reference proteome</keyword>
<dbReference type="RefSeq" id="WP_282767159.1">
    <property type="nucleotide sequence ID" value="NZ_JASCTH010000051.1"/>
</dbReference>
<dbReference type="Proteomes" id="UP001241758">
    <property type="component" value="Unassembled WGS sequence"/>
</dbReference>